<dbReference type="EMBL" id="ML987192">
    <property type="protein sequence ID" value="KAF2252601.1"/>
    <property type="molecule type" value="Genomic_DNA"/>
</dbReference>
<accession>A0A6A6IQ59</accession>
<dbReference type="InterPro" id="IPR000210">
    <property type="entry name" value="BTB/POZ_dom"/>
</dbReference>
<reference evidence="2" key="1">
    <citation type="journal article" date="2020" name="Stud. Mycol.">
        <title>101 Dothideomycetes genomes: a test case for predicting lifestyles and emergence of pathogens.</title>
        <authorList>
            <person name="Haridas S."/>
            <person name="Albert R."/>
            <person name="Binder M."/>
            <person name="Bloem J."/>
            <person name="Labutti K."/>
            <person name="Salamov A."/>
            <person name="Andreopoulos B."/>
            <person name="Baker S."/>
            <person name="Barry K."/>
            <person name="Bills G."/>
            <person name="Bluhm B."/>
            <person name="Cannon C."/>
            <person name="Castanera R."/>
            <person name="Culley D."/>
            <person name="Daum C."/>
            <person name="Ezra D."/>
            <person name="Gonzalez J."/>
            <person name="Henrissat B."/>
            <person name="Kuo A."/>
            <person name="Liang C."/>
            <person name="Lipzen A."/>
            <person name="Lutzoni F."/>
            <person name="Magnuson J."/>
            <person name="Mondo S."/>
            <person name="Nolan M."/>
            <person name="Ohm R."/>
            <person name="Pangilinan J."/>
            <person name="Park H.-J."/>
            <person name="Ramirez L."/>
            <person name="Alfaro M."/>
            <person name="Sun H."/>
            <person name="Tritt A."/>
            <person name="Yoshinaga Y."/>
            <person name="Zwiers L.-H."/>
            <person name="Turgeon B."/>
            <person name="Goodwin S."/>
            <person name="Spatafora J."/>
            <person name="Crous P."/>
            <person name="Grigoriev I."/>
        </authorList>
    </citation>
    <scope>NUCLEOTIDE SEQUENCE</scope>
    <source>
        <strain evidence="2">CBS 122368</strain>
    </source>
</reference>
<protein>
    <recommendedName>
        <fullName evidence="1">BTB domain-containing protein</fullName>
    </recommendedName>
</protein>
<feature type="domain" description="BTB" evidence="1">
    <location>
        <begin position="22"/>
        <end position="92"/>
    </location>
</feature>
<dbReference type="SUPFAM" id="SSF54695">
    <property type="entry name" value="POZ domain"/>
    <property type="match status" value="1"/>
</dbReference>
<name>A0A6A6IQ59_9PLEO</name>
<dbReference type="GeneID" id="54580006"/>
<organism evidence="2 3">
    <name type="scientific">Trematosphaeria pertusa</name>
    <dbReference type="NCBI Taxonomy" id="390896"/>
    <lineage>
        <taxon>Eukaryota</taxon>
        <taxon>Fungi</taxon>
        <taxon>Dikarya</taxon>
        <taxon>Ascomycota</taxon>
        <taxon>Pezizomycotina</taxon>
        <taxon>Dothideomycetes</taxon>
        <taxon>Pleosporomycetidae</taxon>
        <taxon>Pleosporales</taxon>
        <taxon>Massarineae</taxon>
        <taxon>Trematosphaeriaceae</taxon>
        <taxon>Trematosphaeria</taxon>
    </lineage>
</organism>
<dbReference type="AlphaFoldDB" id="A0A6A6IQ59"/>
<dbReference type="InterPro" id="IPR011333">
    <property type="entry name" value="SKP1/BTB/POZ_sf"/>
</dbReference>
<sequence>MSEPRDTRIPNSDAADLWGPVVKIIIKSGDNKQIINVHKALLCSSSAFFQKATKPEWASSRDDPDAIEVESALDIFQSYVHWFYKGTIPRPSTRFRYTDHVFLAALYTLGEELTDTKFKNAVVDTMIYATDK</sequence>
<dbReference type="Gene3D" id="3.30.710.10">
    <property type="entry name" value="Potassium Channel Kv1.1, Chain A"/>
    <property type="match status" value="1"/>
</dbReference>
<dbReference type="PROSITE" id="PS50097">
    <property type="entry name" value="BTB"/>
    <property type="match status" value="1"/>
</dbReference>
<dbReference type="RefSeq" id="XP_033687605.1">
    <property type="nucleotide sequence ID" value="XM_033826676.1"/>
</dbReference>
<gene>
    <name evidence="2" type="ORF">BU26DRAFT_503051</name>
</gene>
<dbReference type="Pfam" id="PF00651">
    <property type="entry name" value="BTB"/>
    <property type="match status" value="1"/>
</dbReference>
<dbReference type="OrthoDB" id="1022638at2759"/>
<keyword evidence="3" id="KW-1185">Reference proteome</keyword>
<proteinExistence type="predicted"/>
<dbReference type="Proteomes" id="UP000800094">
    <property type="component" value="Unassembled WGS sequence"/>
</dbReference>
<evidence type="ECO:0000259" key="1">
    <source>
        <dbReference type="PROSITE" id="PS50097"/>
    </source>
</evidence>
<evidence type="ECO:0000313" key="3">
    <source>
        <dbReference type="Proteomes" id="UP000800094"/>
    </source>
</evidence>
<evidence type="ECO:0000313" key="2">
    <source>
        <dbReference type="EMBL" id="KAF2252601.1"/>
    </source>
</evidence>
<dbReference type="CDD" id="cd18186">
    <property type="entry name" value="BTB_POZ_ZBTB_KLHL-like"/>
    <property type="match status" value="1"/>
</dbReference>